<feature type="transmembrane region" description="Helical" evidence="11">
    <location>
        <begin position="152"/>
        <end position="179"/>
    </location>
</feature>
<evidence type="ECO:0000313" key="14">
    <source>
        <dbReference type="EMBL" id="RXR07530.1"/>
    </source>
</evidence>
<dbReference type="EMBL" id="SAWZ01000002">
    <property type="protein sequence ID" value="RXR07530.1"/>
    <property type="molecule type" value="Genomic_DNA"/>
</dbReference>
<dbReference type="CDD" id="cd00082">
    <property type="entry name" value="HisKA"/>
    <property type="match status" value="1"/>
</dbReference>
<evidence type="ECO:0000256" key="3">
    <source>
        <dbReference type="ARBA" id="ARBA00012438"/>
    </source>
</evidence>
<dbReference type="PRINTS" id="PR00344">
    <property type="entry name" value="BCTRLSENSOR"/>
</dbReference>
<evidence type="ECO:0000256" key="10">
    <source>
        <dbReference type="ARBA" id="ARBA00023136"/>
    </source>
</evidence>
<dbReference type="InterPro" id="IPR050428">
    <property type="entry name" value="TCS_sensor_his_kinase"/>
</dbReference>
<dbReference type="InterPro" id="IPR036097">
    <property type="entry name" value="HisK_dim/P_sf"/>
</dbReference>
<dbReference type="Pfam" id="PF02518">
    <property type="entry name" value="HATPase_c"/>
    <property type="match status" value="1"/>
</dbReference>
<evidence type="ECO:0000259" key="13">
    <source>
        <dbReference type="PROSITE" id="PS50885"/>
    </source>
</evidence>
<evidence type="ECO:0000313" key="15">
    <source>
        <dbReference type="Proteomes" id="UP000289784"/>
    </source>
</evidence>
<accession>A0A4Q1JYQ8</accession>
<organism evidence="14 15">
    <name type="scientific">Pseudoxanthomonas composti</name>
    <dbReference type="NCBI Taxonomy" id="2137479"/>
    <lineage>
        <taxon>Bacteria</taxon>
        <taxon>Pseudomonadati</taxon>
        <taxon>Pseudomonadota</taxon>
        <taxon>Gammaproteobacteria</taxon>
        <taxon>Lysobacterales</taxon>
        <taxon>Lysobacteraceae</taxon>
        <taxon>Pseudoxanthomonas</taxon>
    </lineage>
</organism>
<dbReference type="SUPFAM" id="SSF55874">
    <property type="entry name" value="ATPase domain of HSP90 chaperone/DNA topoisomerase II/histidine kinase"/>
    <property type="match status" value="1"/>
</dbReference>
<keyword evidence="15" id="KW-1185">Reference proteome</keyword>
<dbReference type="InterPro" id="IPR003661">
    <property type="entry name" value="HisK_dim/P_dom"/>
</dbReference>
<evidence type="ECO:0000256" key="11">
    <source>
        <dbReference type="SAM" id="Phobius"/>
    </source>
</evidence>
<reference evidence="14 15" key="1">
    <citation type="submission" date="2019-01" db="EMBL/GenBank/DDBJ databases">
        <title>Pseudoxanthomonas composti sp. nov., isolated from compost.</title>
        <authorList>
            <person name="Yang G."/>
        </authorList>
    </citation>
    <scope>NUCLEOTIDE SEQUENCE [LARGE SCALE GENOMIC DNA]</scope>
    <source>
        <strain evidence="14 15">GSS15</strain>
    </source>
</reference>
<evidence type="ECO:0000256" key="9">
    <source>
        <dbReference type="ARBA" id="ARBA00023012"/>
    </source>
</evidence>
<dbReference type="CDD" id="cd00075">
    <property type="entry name" value="HATPase"/>
    <property type="match status" value="1"/>
</dbReference>
<feature type="domain" description="HAMP" evidence="13">
    <location>
        <begin position="185"/>
        <end position="238"/>
    </location>
</feature>
<dbReference type="GO" id="GO:0005886">
    <property type="term" value="C:plasma membrane"/>
    <property type="evidence" value="ECO:0007669"/>
    <property type="project" value="TreeGrafter"/>
</dbReference>
<proteinExistence type="predicted"/>
<dbReference type="RefSeq" id="WP_129470341.1">
    <property type="nucleotide sequence ID" value="NZ_SAWZ01000002.1"/>
</dbReference>
<dbReference type="Gene3D" id="3.30.565.10">
    <property type="entry name" value="Histidine kinase-like ATPase, C-terminal domain"/>
    <property type="match status" value="1"/>
</dbReference>
<keyword evidence="5" id="KW-0808">Transferase</keyword>
<evidence type="ECO:0000256" key="7">
    <source>
        <dbReference type="ARBA" id="ARBA00022777"/>
    </source>
</evidence>
<evidence type="ECO:0000256" key="5">
    <source>
        <dbReference type="ARBA" id="ARBA00022679"/>
    </source>
</evidence>
<dbReference type="PANTHER" id="PTHR45436:SF15">
    <property type="entry name" value="SENSOR HISTIDINE KINASE CUSS"/>
    <property type="match status" value="1"/>
</dbReference>
<dbReference type="InterPro" id="IPR005467">
    <property type="entry name" value="His_kinase_dom"/>
</dbReference>
<protein>
    <recommendedName>
        <fullName evidence="3">histidine kinase</fullName>
        <ecNumber evidence="3">2.7.13.3</ecNumber>
    </recommendedName>
</protein>
<dbReference type="SUPFAM" id="SSF47384">
    <property type="entry name" value="Homodimeric domain of signal transducing histidine kinase"/>
    <property type="match status" value="1"/>
</dbReference>
<evidence type="ECO:0000256" key="1">
    <source>
        <dbReference type="ARBA" id="ARBA00000085"/>
    </source>
</evidence>
<feature type="transmembrane region" description="Helical" evidence="11">
    <location>
        <begin position="12"/>
        <end position="36"/>
    </location>
</feature>
<keyword evidence="6 11" id="KW-0812">Transmembrane</keyword>
<dbReference type="EC" id="2.7.13.3" evidence="3"/>
<gene>
    <name evidence="14" type="ORF">EPA99_06405</name>
</gene>
<dbReference type="Gene3D" id="1.10.287.130">
    <property type="match status" value="1"/>
</dbReference>
<feature type="domain" description="Histidine kinase" evidence="12">
    <location>
        <begin position="246"/>
        <end position="440"/>
    </location>
</feature>
<dbReference type="InterPro" id="IPR003594">
    <property type="entry name" value="HATPase_dom"/>
</dbReference>
<evidence type="ECO:0000256" key="8">
    <source>
        <dbReference type="ARBA" id="ARBA00022989"/>
    </source>
</evidence>
<evidence type="ECO:0000256" key="2">
    <source>
        <dbReference type="ARBA" id="ARBA00004141"/>
    </source>
</evidence>
<evidence type="ECO:0000259" key="12">
    <source>
        <dbReference type="PROSITE" id="PS50109"/>
    </source>
</evidence>
<dbReference type="SMART" id="SM00387">
    <property type="entry name" value="HATPase_c"/>
    <property type="match status" value="1"/>
</dbReference>
<comment type="catalytic activity">
    <reaction evidence="1">
        <text>ATP + protein L-histidine = ADP + protein N-phospho-L-histidine.</text>
        <dbReference type="EC" id="2.7.13.3"/>
    </reaction>
</comment>
<evidence type="ECO:0000256" key="6">
    <source>
        <dbReference type="ARBA" id="ARBA00022692"/>
    </source>
</evidence>
<keyword evidence="7 14" id="KW-0418">Kinase</keyword>
<dbReference type="Proteomes" id="UP000289784">
    <property type="component" value="Unassembled WGS sequence"/>
</dbReference>
<dbReference type="Pfam" id="PF00512">
    <property type="entry name" value="HisKA"/>
    <property type="match status" value="1"/>
</dbReference>
<dbReference type="PANTHER" id="PTHR45436">
    <property type="entry name" value="SENSOR HISTIDINE KINASE YKOH"/>
    <property type="match status" value="1"/>
</dbReference>
<dbReference type="SMART" id="SM00388">
    <property type="entry name" value="HisKA"/>
    <property type="match status" value="1"/>
</dbReference>
<dbReference type="InterPro" id="IPR036890">
    <property type="entry name" value="HATPase_C_sf"/>
</dbReference>
<dbReference type="OrthoDB" id="9804645at2"/>
<dbReference type="PROSITE" id="PS50885">
    <property type="entry name" value="HAMP"/>
    <property type="match status" value="1"/>
</dbReference>
<keyword evidence="10 11" id="KW-0472">Membrane</keyword>
<dbReference type="InterPro" id="IPR004358">
    <property type="entry name" value="Sig_transdc_His_kin-like_C"/>
</dbReference>
<comment type="subcellular location">
    <subcellularLocation>
        <location evidence="2">Membrane</location>
        <topology evidence="2">Multi-pass membrane protein</topology>
    </subcellularLocation>
</comment>
<dbReference type="InterPro" id="IPR003660">
    <property type="entry name" value="HAMP_dom"/>
</dbReference>
<keyword evidence="8 11" id="KW-1133">Transmembrane helix</keyword>
<dbReference type="GO" id="GO:0000155">
    <property type="term" value="F:phosphorelay sensor kinase activity"/>
    <property type="evidence" value="ECO:0007669"/>
    <property type="project" value="InterPro"/>
</dbReference>
<keyword evidence="9" id="KW-0902">Two-component regulatory system</keyword>
<sequence>MSRGQASLKWRLIRQLLIYHLLALLVAFFVPLTLLVRADSGGQFTDESFAKVAADAVVRTQDGGLAVRMTPELAEARGQTPTAWFVAEDARGRSVSFGRVPSEFDSMRGRLHRLAHGDLRGRVAEQGLSVVVRRETGPAGELTVLGHGKLTAVTMVLVIAANVLMLPIFVLLAVVTIVLTTLIVRRSMAGVAHIAGEADRIDINQRGLRLTESEVPKEIAPLVRAVNHALARLDEGYERQRRFIASAAHELRTPIAILRARIDVTDDATARALSADVARLATLAEQLLDLHRMEHAERMETLELGALARRVVADLAPLLIAARKSVEVVVARPGTVLGDAGAIERVLSNLVQNAAEHGARRIVVRVDGTSLEVEDDGPGIPEEDRARVFEPFQRLRPRSTGAGLGLNLVQQVVERHGGRISLLDGATGGALVRVELGQGP</sequence>
<dbReference type="PROSITE" id="PS50109">
    <property type="entry name" value="HIS_KIN"/>
    <property type="match status" value="1"/>
</dbReference>
<evidence type="ECO:0000256" key="4">
    <source>
        <dbReference type="ARBA" id="ARBA00022553"/>
    </source>
</evidence>
<name>A0A4Q1JYQ8_9GAMM</name>
<dbReference type="AlphaFoldDB" id="A0A4Q1JYQ8"/>
<comment type="caution">
    <text evidence="14">The sequence shown here is derived from an EMBL/GenBank/DDBJ whole genome shotgun (WGS) entry which is preliminary data.</text>
</comment>
<keyword evidence="4" id="KW-0597">Phosphoprotein</keyword>